<dbReference type="InterPro" id="IPR036034">
    <property type="entry name" value="PDZ_sf"/>
</dbReference>
<organism evidence="2 3">
    <name type="scientific">Christiangramia antarctica</name>
    <dbReference type="NCBI Taxonomy" id="2058158"/>
    <lineage>
        <taxon>Bacteria</taxon>
        <taxon>Pseudomonadati</taxon>
        <taxon>Bacteroidota</taxon>
        <taxon>Flavobacteriia</taxon>
        <taxon>Flavobacteriales</taxon>
        <taxon>Flavobacteriaceae</taxon>
        <taxon>Christiangramia</taxon>
    </lineage>
</organism>
<dbReference type="SUPFAM" id="SSF52096">
    <property type="entry name" value="ClpP/crotonase"/>
    <property type="match status" value="1"/>
</dbReference>
<dbReference type="SUPFAM" id="SSF50156">
    <property type="entry name" value="PDZ domain-like"/>
    <property type="match status" value="1"/>
</dbReference>
<dbReference type="EMBL" id="JBHUOJ010000024">
    <property type="protein sequence ID" value="MFD2833824.1"/>
    <property type="molecule type" value="Genomic_DNA"/>
</dbReference>
<dbReference type="InterPro" id="IPR005151">
    <property type="entry name" value="Tail-specific_protease"/>
</dbReference>
<dbReference type="Gene3D" id="3.90.226.10">
    <property type="entry name" value="2-enoyl-CoA Hydratase, Chain A, domain 1"/>
    <property type="match status" value="1"/>
</dbReference>
<feature type="domain" description="Tail specific protease" evidence="1">
    <location>
        <begin position="203"/>
        <end position="426"/>
    </location>
</feature>
<evidence type="ECO:0000313" key="3">
    <source>
        <dbReference type="Proteomes" id="UP001597438"/>
    </source>
</evidence>
<keyword evidence="3" id="KW-1185">Reference proteome</keyword>
<evidence type="ECO:0000259" key="1">
    <source>
        <dbReference type="SMART" id="SM00245"/>
    </source>
</evidence>
<dbReference type="RefSeq" id="WP_251742980.1">
    <property type="nucleotide sequence ID" value="NZ_JBHUOJ010000024.1"/>
</dbReference>
<protein>
    <submittedName>
        <fullName evidence="2">S41 family peptidase</fullName>
    </submittedName>
</protein>
<dbReference type="PROSITE" id="PS51257">
    <property type="entry name" value="PROKAR_LIPOPROTEIN"/>
    <property type="match status" value="1"/>
</dbReference>
<dbReference type="InterPro" id="IPR029045">
    <property type="entry name" value="ClpP/crotonase-like_dom_sf"/>
</dbReference>
<accession>A0ABW5X5W9</accession>
<dbReference type="Proteomes" id="UP001597438">
    <property type="component" value="Unassembled WGS sequence"/>
</dbReference>
<proteinExistence type="predicted"/>
<dbReference type="PANTHER" id="PTHR32060:SF30">
    <property type="entry name" value="CARBOXY-TERMINAL PROCESSING PROTEASE CTPA"/>
    <property type="match status" value="1"/>
</dbReference>
<dbReference type="Gene3D" id="2.30.42.10">
    <property type="match status" value="1"/>
</dbReference>
<reference evidence="3" key="1">
    <citation type="journal article" date="2019" name="Int. J. Syst. Evol. Microbiol.">
        <title>The Global Catalogue of Microorganisms (GCM) 10K type strain sequencing project: providing services to taxonomists for standard genome sequencing and annotation.</title>
        <authorList>
            <consortium name="The Broad Institute Genomics Platform"/>
            <consortium name="The Broad Institute Genome Sequencing Center for Infectious Disease"/>
            <person name="Wu L."/>
            <person name="Ma J."/>
        </authorList>
    </citation>
    <scope>NUCLEOTIDE SEQUENCE [LARGE SCALE GENOMIC DNA]</scope>
    <source>
        <strain evidence="3">KCTC 52925</strain>
    </source>
</reference>
<dbReference type="InterPro" id="IPR041613">
    <property type="entry name" value="Pept_S41_N"/>
</dbReference>
<dbReference type="Pfam" id="PF03572">
    <property type="entry name" value="Peptidase_S41"/>
    <property type="match status" value="1"/>
</dbReference>
<sequence length="494" mass="55179">MQLIKKWIPVIILGFLLASCEKDEESLNTNSNFTEEQQNENTSGVDPAIAIEDFIYRGLNDIYLYKAEVPELTDNYFSNDNEKYDFLAGHNSPEKLFNALKYEDDRFSFLTDNYSDLENSFQGISGSTGIKYGIGQISGTNNVFGYLRYVLPGTSAAEAGLTRGTVFTEVNGTQLTSSNFNNLLNADSFTINIGKIEDNRIYMTEKTVTLTDDPYTSNPILLAKTFEMGGKKIGYLMYTSFISDFDDELNTAFGDFKANGITDFILDLRYNGGGSVVSAIDLASMITGQFEGKVFMKEQWNQDYQSYLERQDPESIINRFDSKIRNGATINSLNLNKIYVLTSPSSASASELVINGLDPYIDIIQIGTNTVGKFQASVTLYDSPNFKKQNVNPNHKYAVQPLVFKSINSAGRTDYVNGLAPDIEYREDLNNLGMLGDENEPLLQLALNDILGRAQRSQELLSNGKGDKFMLLGESGMKGFNFQEMYIDEVPELQ</sequence>
<gene>
    <name evidence="2" type="ORF">ACFSYS_11030</name>
</gene>
<dbReference type="Gene3D" id="3.30.750.170">
    <property type="match status" value="1"/>
</dbReference>
<evidence type="ECO:0000313" key="2">
    <source>
        <dbReference type="EMBL" id="MFD2833824.1"/>
    </source>
</evidence>
<dbReference type="Pfam" id="PF18294">
    <property type="entry name" value="Pept_S41_N"/>
    <property type="match status" value="1"/>
</dbReference>
<comment type="caution">
    <text evidence="2">The sequence shown here is derived from an EMBL/GenBank/DDBJ whole genome shotgun (WGS) entry which is preliminary data.</text>
</comment>
<dbReference type="CDD" id="cd07561">
    <property type="entry name" value="Peptidase_S41_CPP_like"/>
    <property type="match status" value="1"/>
</dbReference>
<dbReference type="SMART" id="SM00245">
    <property type="entry name" value="TSPc"/>
    <property type="match status" value="1"/>
</dbReference>
<dbReference type="PANTHER" id="PTHR32060">
    <property type="entry name" value="TAIL-SPECIFIC PROTEASE"/>
    <property type="match status" value="1"/>
</dbReference>
<name>A0ABW5X5W9_9FLAO</name>